<organism evidence="1 2">
    <name type="scientific">Bradyrhizobium iriomotense</name>
    <dbReference type="NCBI Taxonomy" id="441950"/>
    <lineage>
        <taxon>Bacteria</taxon>
        <taxon>Pseudomonadati</taxon>
        <taxon>Pseudomonadota</taxon>
        <taxon>Alphaproteobacteria</taxon>
        <taxon>Hyphomicrobiales</taxon>
        <taxon>Nitrobacteraceae</taxon>
        <taxon>Bradyrhizobium</taxon>
    </lineage>
</organism>
<proteinExistence type="predicted"/>
<evidence type="ECO:0000313" key="1">
    <source>
        <dbReference type="EMBL" id="GLR91921.1"/>
    </source>
</evidence>
<evidence type="ECO:0000313" key="2">
    <source>
        <dbReference type="Proteomes" id="UP001156905"/>
    </source>
</evidence>
<keyword evidence="2" id="KW-1185">Reference proteome</keyword>
<dbReference type="Proteomes" id="UP001156905">
    <property type="component" value="Unassembled WGS sequence"/>
</dbReference>
<sequence>MCELPCPLSRRLLIRTNDIDPIGNLPIRPEQIGPVLFHPSDPRRSAYGRAMHRLRIGSYSFVIGKNMQPCPIIEEGLIALTPRLQGPNRGAKAGSWSSPLNVPSPIRKPQRAVFGTFQIGSNTISEYSLSSAPATGNGER</sequence>
<accession>A0ABQ6BEI0</accession>
<reference evidence="2" key="1">
    <citation type="journal article" date="2019" name="Int. J. Syst. Evol. Microbiol.">
        <title>The Global Catalogue of Microorganisms (GCM) 10K type strain sequencing project: providing services to taxonomists for standard genome sequencing and annotation.</title>
        <authorList>
            <consortium name="The Broad Institute Genomics Platform"/>
            <consortium name="The Broad Institute Genome Sequencing Center for Infectious Disease"/>
            <person name="Wu L."/>
            <person name="Ma J."/>
        </authorList>
    </citation>
    <scope>NUCLEOTIDE SEQUENCE [LARGE SCALE GENOMIC DNA]</scope>
    <source>
        <strain evidence="2">NBRC 102520</strain>
    </source>
</reference>
<dbReference type="EMBL" id="BSOW01000058">
    <property type="protein sequence ID" value="GLR91921.1"/>
    <property type="molecule type" value="Genomic_DNA"/>
</dbReference>
<name>A0ABQ6BEI0_9BRAD</name>
<comment type="caution">
    <text evidence="1">The sequence shown here is derived from an EMBL/GenBank/DDBJ whole genome shotgun (WGS) entry which is preliminary data.</text>
</comment>
<gene>
    <name evidence="1" type="ORF">GCM10007857_86390</name>
</gene>
<protein>
    <submittedName>
        <fullName evidence="1">Uncharacterized protein</fullName>
    </submittedName>
</protein>